<keyword evidence="9" id="KW-0812">Transmembrane</keyword>
<evidence type="ECO:0000259" key="12">
    <source>
        <dbReference type="PROSITE" id="PS50885"/>
    </source>
</evidence>
<evidence type="ECO:0000256" key="1">
    <source>
        <dbReference type="ARBA" id="ARBA00000085"/>
    </source>
</evidence>
<dbReference type="CDD" id="cd18774">
    <property type="entry name" value="PDC2_HK_sensor"/>
    <property type="match status" value="1"/>
</dbReference>
<dbReference type="InterPro" id="IPR005467">
    <property type="entry name" value="His_kinase_dom"/>
</dbReference>
<organism evidence="13 14">
    <name type="scientific">Rhizophlyctis rosea</name>
    <dbReference type="NCBI Taxonomy" id="64517"/>
    <lineage>
        <taxon>Eukaryota</taxon>
        <taxon>Fungi</taxon>
        <taxon>Fungi incertae sedis</taxon>
        <taxon>Chytridiomycota</taxon>
        <taxon>Chytridiomycota incertae sedis</taxon>
        <taxon>Chytridiomycetes</taxon>
        <taxon>Rhizophlyctidales</taxon>
        <taxon>Rhizophlyctidaceae</taxon>
        <taxon>Rhizophlyctis</taxon>
    </lineage>
</organism>
<dbReference type="Gene3D" id="6.10.340.10">
    <property type="match status" value="1"/>
</dbReference>
<evidence type="ECO:0000313" key="13">
    <source>
        <dbReference type="EMBL" id="KAJ3047313.1"/>
    </source>
</evidence>
<dbReference type="Gene3D" id="3.30.450.20">
    <property type="entry name" value="PAS domain"/>
    <property type="match status" value="2"/>
</dbReference>
<dbReference type="SMART" id="SM00304">
    <property type="entry name" value="HAMP"/>
    <property type="match status" value="1"/>
</dbReference>
<evidence type="ECO:0000256" key="6">
    <source>
        <dbReference type="PROSITE-ProRule" id="PRU00169"/>
    </source>
</evidence>
<dbReference type="AlphaFoldDB" id="A0AAD5X1R1"/>
<dbReference type="CDD" id="cd16922">
    <property type="entry name" value="HATPase_EvgS-ArcB-TorS-like"/>
    <property type="match status" value="1"/>
</dbReference>
<evidence type="ECO:0000313" key="14">
    <source>
        <dbReference type="Proteomes" id="UP001212841"/>
    </source>
</evidence>
<dbReference type="EMBL" id="JADGJD010000985">
    <property type="protein sequence ID" value="KAJ3047313.1"/>
    <property type="molecule type" value="Genomic_DNA"/>
</dbReference>
<keyword evidence="9" id="KW-1133">Transmembrane helix</keyword>
<dbReference type="CDD" id="cd06225">
    <property type="entry name" value="HAMP"/>
    <property type="match status" value="1"/>
</dbReference>
<accession>A0AAD5X1R1</accession>
<keyword evidence="3 6" id="KW-0597">Phosphoprotein</keyword>
<dbReference type="Proteomes" id="UP001212841">
    <property type="component" value="Unassembled WGS sequence"/>
</dbReference>
<evidence type="ECO:0000259" key="10">
    <source>
        <dbReference type="PROSITE" id="PS50109"/>
    </source>
</evidence>
<dbReference type="PROSITE" id="PS50885">
    <property type="entry name" value="HAMP"/>
    <property type="match status" value="1"/>
</dbReference>
<feature type="modified residue" description="4-aspartylphosphate" evidence="6">
    <location>
        <position position="1085"/>
    </location>
</feature>
<feature type="domain" description="Histidine kinase" evidence="10">
    <location>
        <begin position="617"/>
        <end position="848"/>
    </location>
</feature>
<dbReference type="Pfam" id="PF00072">
    <property type="entry name" value="Response_reg"/>
    <property type="match status" value="1"/>
</dbReference>
<dbReference type="PROSITE" id="PS50109">
    <property type="entry name" value="HIS_KIN"/>
    <property type="match status" value="1"/>
</dbReference>
<comment type="catalytic activity">
    <reaction evidence="1">
        <text>ATP + protein L-histidine = ADP + protein N-phospho-L-histidine.</text>
        <dbReference type="EC" id="2.7.13.3"/>
    </reaction>
</comment>
<dbReference type="SUPFAM" id="SSF55874">
    <property type="entry name" value="ATPase domain of HSP90 chaperone/DNA topoisomerase II/histidine kinase"/>
    <property type="match status" value="1"/>
</dbReference>
<dbReference type="Gene3D" id="1.10.287.130">
    <property type="match status" value="1"/>
</dbReference>
<keyword evidence="14" id="KW-1185">Reference proteome</keyword>
<feature type="compositionally biased region" description="Basic and acidic residues" evidence="8">
    <location>
        <begin position="10"/>
        <end position="30"/>
    </location>
</feature>
<dbReference type="PROSITE" id="PS50110">
    <property type="entry name" value="RESPONSE_REGULATORY"/>
    <property type="match status" value="1"/>
</dbReference>
<evidence type="ECO:0000256" key="2">
    <source>
        <dbReference type="ARBA" id="ARBA00012438"/>
    </source>
</evidence>
<dbReference type="InterPro" id="IPR003660">
    <property type="entry name" value="HAMP_dom"/>
</dbReference>
<dbReference type="Gene3D" id="3.30.565.10">
    <property type="entry name" value="Histidine kinase-like ATPase, C-terminal domain"/>
    <property type="match status" value="1"/>
</dbReference>
<dbReference type="InterPro" id="IPR003661">
    <property type="entry name" value="HisK_dim/P_dom"/>
</dbReference>
<feature type="region of interest" description="Disordered" evidence="8">
    <location>
        <begin position="1"/>
        <end position="68"/>
    </location>
</feature>
<feature type="non-terminal residue" evidence="13">
    <location>
        <position position="1146"/>
    </location>
</feature>
<dbReference type="SMART" id="SM00387">
    <property type="entry name" value="HATPase_c"/>
    <property type="match status" value="1"/>
</dbReference>
<feature type="transmembrane region" description="Helical" evidence="9">
    <location>
        <begin position="370"/>
        <end position="393"/>
    </location>
</feature>
<dbReference type="InterPro" id="IPR004358">
    <property type="entry name" value="Sig_transdc_His_kin-like_C"/>
</dbReference>
<evidence type="ECO:0000256" key="4">
    <source>
        <dbReference type="ARBA" id="ARBA00022679"/>
    </source>
</evidence>
<dbReference type="EC" id="2.7.13.3" evidence="2"/>
<dbReference type="InterPro" id="IPR035965">
    <property type="entry name" value="PAS-like_dom_sf"/>
</dbReference>
<keyword evidence="5" id="KW-0418">Kinase</keyword>
<evidence type="ECO:0000259" key="11">
    <source>
        <dbReference type="PROSITE" id="PS50110"/>
    </source>
</evidence>
<dbReference type="InterPro" id="IPR003594">
    <property type="entry name" value="HATPase_dom"/>
</dbReference>
<feature type="domain" description="Response regulatory" evidence="11">
    <location>
        <begin position="1029"/>
        <end position="1146"/>
    </location>
</feature>
<proteinExistence type="predicted"/>
<evidence type="ECO:0000256" key="7">
    <source>
        <dbReference type="SAM" id="Coils"/>
    </source>
</evidence>
<dbReference type="InterPro" id="IPR001789">
    <property type="entry name" value="Sig_transdc_resp-reg_receiver"/>
</dbReference>
<dbReference type="PRINTS" id="PR00344">
    <property type="entry name" value="BCTRLSENSOR"/>
</dbReference>
<dbReference type="Pfam" id="PF00512">
    <property type="entry name" value="HisKA"/>
    <property type="match status" value="1"/>
</dbReference>
<feature type="domain" description="HAMP" evidence="12">
    <location>
        <begin position="394"/>
        <end position="447"/>
    </location>
</feature>
<keyword evidence="7" id="KW-0175">Coiled coil</keyword>
<dbReference type="SMART" id="SM00448">
    <property type="entry name" value="REC"/>
    <property type="match status" value="1"/>
</dbReference>
<dbReference type="CDD" id="cd17546">
    <property type="entry name" value="REC_hyHK_CKI1_RcsC-like"/>
    <property type="match status" value="1"/>
</dbReference>
<dbReference type="SMART" id="SM00388">
    <property type="entry name" value="HisKA"/>
    <property type="match status" value="1"/>
</dbReference>
<dbReference type="GO" id="GO:0016020">
    <property type="term" value="C:membrane"/>
    <property type="evidence" value="ECO:0007669"/>
    <property type="project" value="InterPro"/>
</dbReference>
<dbReference type="SUPFAM" id="SSF55785">
    <property type="entry name" value="PYP-like sensor domain (PAS domain)"/>
    <property type="match status" value="1"/>
</dbReference>
<dbReference type="SUPFAM" id="SSF47384">
    <property type="entry name" value="Homodimeric domain of signal transducing histidine kinase"/>
    <property type="match status" value="1"/>
</dbReference>
<dbReference type="CDD" id="cd00082">
    <property type="entry name" value="HisKA"/>
    <property type="match status" value="1"/>
</dbReference>
<dbReference type="Pfam" id="PF02518">
    <property type="entry name" value="HATPase_c"/>
    <property type="match status" value="1"/>
</dbReference>
<evidence type="ECO:0000256" key="8">
    <source>
        <dbReference type="SAM" id="MobiDB-lite"/>
    </source>
</evidence>
<evidence type="ECO:0000256" key="5">
    <source>
        <dbReference type="ARBA" id="ARBA00022777"/>
    </source>
</evidence>
<keyword evidence="4" id="KW-0808">Transferase</keyword>
<dbReference type="PANTHER" id="PTHR45339:SF5">
    <property type="entry name" value="HISTIDINE KINASE"/>
    <property type="match status" value="1"/>
</dbReference>
<reference evidence="13" key="1">
    <citation type="submission" date="2020-05" db="EMBL/GenBank/DDBJ databases">
        <title>Phylogenomic resolution of chytrid fungi.</title>
        <authorList>
            <person name="Stajich J.E."/>
            <person name="Amses K."/>
            <person name="Simmons R."/>
            <person name="Seto K."/>
            <person name="Myers J."/>
            <person name="Bonds A."/>
            <person name="Quandt C.A."/>
            <person name="Barry K."/>
            <person name="Liu P."/>
            <person name="Grigoriev I."/>
            <person name="Longcore J.E."/>
            <person name="James T.Y."/>
        </authorList>
    </citation>
    <scope>NUCLEOTIDE SEQUENCE</scope>
    <source>
        <strain evidence="13">JEL0318</strain>
    </source>
</reference>
<protein>
    <recommendedName>
        <fullName evidence="2">histidine kinase</fullName>
        <ecNumber evidence="2">2.7.13.3</ecNumber>
    </recommendedName>
</protein>
<sequence length="1146" mass="126581">MNRNSVTDQTARRLSLEERGISPVSSKERPQVSWIGTGVPMGGDHSRTSIVTGSPEMGRKGLPTDPPSPSKQVRFAIGMFIIAILFLGTSATIVSILLQKGLHDATGNSLVQLALTTSKTIDEELYERYSDLDILADLAMQGGSSNRVFDTLDQHVLDKLKAASDTFTWIGVADLTGMVRAAVGGILYNVNVSARPWFQVLVTTDQPFYMGDVHAALLLDKALNVTEPLRLMDIALPLYGDDGSKVAIFGSHLNSKAVRGIEKRVIGTYANGNGAELFIVGSDGLVQAPVDIVGANMSTLPTIKDPTTSLYHASQNRTGFMEEKWPDGKKYVVAYTKSGTDTTTTHKITLNWTILIRVPTKEAYTTMNSLLFTLGMAHVGFALLLLLLTYTVAHITTRPLVAIAIAADHIRKRSMIPRIPVVKGDDEIAILSSSLNALVSTLVEKEINLKGINQSLRDKVELLERMECQLRSSEEKWRELSENVEECFWIIERGTIPDEPDHYTFISTAYERMLGHPLHTLHPDPYTWLHLVSPTDKPDLQSHLQKIRRKPISTTFRITPGPLSTSPHPETYIWMRSIPVLDETGKKCKRIIGVFQDVTRQHHAEMESKHKTTWVRQVGHEIRNPLAATWTMVNLLLEMDLNAEQRDLLETIRTSNDTLLSLINSILDLSKLEAGEMRLEAIPFSLRTQIEDVLDLMAPQANKKGLRVGGFVDEDVGVILKGDPLRLRQIIINLFTNSVKFTKAGSVFLYVRREEKLEVEAGMRGGDGAKVGLRFEVRDTGIGIAAENIPKLFKEFAQAESNTSRMYGGTGLGLSIVRRLVNLMGGDVGIESEVGKGSVFSFTAQFGIPTLDEVQRPSLEDLRAPPAGWGDLNKAEILILSEWEGMRKVLTGAVTEGSGTAIIRSDIPKALEEFTLSPSQKPVITILDLWDTQHTSLIPAFATISPLFIVAPRERRDALRGFFVPGKVVFVPDPVKPRRLVEDLGKVVSSRGGGVVGTFGRGVTIQRKPFKNEEPLNSVGQSKGREKLRVMLVEDNPINQKAVSRQLQGIIGDVPLLANDGQMCLDMLEAMRNEEGGLPHIIFMDVCMPVLDGLGATRLIRQRYTERESPVVIVMTANALHEDYIQCMQSGADAYLLKPASKQLLR</sequence>
<gene>
    <name evidence="13" type="ORF">HK097_011648</name>
</gene>
<dbReference type="InterPro" id="IPR036890">
    <property type="entry name" value="HATPase_C_sf"/>
</dbReference>
<evidence type="ECO:0000256" key="9">
    <source>
        <dbReference type="SAM" id="Phobius"/>
    </source>
</evidence>
<name>A0AAD5X1R1_9FUNG</name>
<evidence type="ECO:0000256" key="3">
    <source>
        <dbReference type="ARBA" id="ARBA00022553"/>
    </source>
</evidence>
<dbReference type="PANTHER" id="PTHR45339">
    <property type="entry name" value="HYBRID SIGNAL TRANSDUCTION HISTIDINE KINASE J"/>
    <property type="match status" value="1"/>
</dbReference>
<comment type="caution">
    <text evidence="13">The sequence shown here is derived from an EMBL/GenBank/DDBJ whole genome shotgun (WGS) entry which is preliminary data.</text>
</comment>
<dbReference type="Gene3D" id="3.40.50.2300">
    <property type="match status" value="1"/>
</dbReference>
<dbReference type="SUPFAM" id="SSF158472">
    <property type="entry name" value="HAMP domain-like"/>
    <property type="match status" value="1"/>
</dbReference>
<feature type="coiled-coil region" evidence="7">
    <location>
        <begin position="456"/>
        <end position="483"/>
    </location>
</feature>
<dbReference type="FunFam" id="3.30.565.10:FF:000010">
    <property type="entry name" value="Sensor histidine kinase RcsC"/>
    <property type="match status" value="1"/>
</dbReference>
<feature type="transmembrane region" description="Helical" evidence="9">
    <location>
        <begin position="75"/>
        <end position="98"/>
    </location>
</feature>
<dbReference type="InterPro" id="IPR036097">
    <property type="entry name" value="HisK_dim/P_sf"/>
</dbReference>
<dbReference type="InterPro" id="IPR011006">
    <property type="entry name" value="CheY-like_superfamily"/>
</dbReference>
<dbReference type="SUPFAM" id="SSF52172">
    <property type="entry name" value="CheY-like"/>
    <property type="match status" value="1"/>
</dbReference>
<dbReference type="GO" id="GO:0000155">
    <property type="term" value="F:phosphorelay sensor kinase activity"/>
    <property type="evidence" value="ECO:0007669"/>
    <property type="project" value="InterPro"/>
</dbReference>
<keyword evidence="9" id="KW-0472">Membrane</keyword>